<dbReference type="AlphaFoldDB" id="A0A6L2KJT0"/>
<name>A0A6L2KJT0_TANCI</name>
<keyword evidence="1" id="KW-0175">Coiled coil</keyword>
<protein>
    <submittedName>
        <fullName evidence="3">Uncharacterized protein</fullName>
    </submittedName>
</protein>
<sequence>MARHKEMYIISSHTKKIFANMRRIGAGFSRVITPLFDTIMVHALADICDTPVETQQTPIVDQPSTSKPQKKQKPRRKQRKEAEVSNDKSEDEEHVLTPFSDLLPSGEDSFILNELMVFCTSLQEQGRTNDDEMFGVDDLAGEEVVMDTTTGEHEEQIIKDVSTAEPVTTAGDVVTTTTVKDSVALTTDVTKDDITMAQALAALKSIKPKVVVQEQKMSTTILAAATTVTTAVPTPRAKGIVFHEQKQSQIPTVSSSKDKGKTKMIKPEVPIKKKDQMRIDEEYARNLEAEEQEAARLSKAQQDEEANNSWDNIQAMIYADRLLVERFQAREREEFFMV</sequence>
<gene>
    <name evidence="3" type="ORF">Tci_021147</name>
</gene>
<feature type="coiled-coil region" evidence="1">
    <location>
        <begin position="280"/>
        <end position="307"/>
    </location>
</feature>
<feature type="compositionally biased region" description="Basic residues" evidence="2">
    <location>
        <begin position="68"/>
        <end position="79"/>
    </location>
</feature>
<organism evidence="3">
    <name type="scientific">Tanacetum cinerariifolium</name>
    <name type="common">Dalmatian daisy</name>
    <name type="synonym">Chrysanthemum cinerariifolium</name>
    <dbReference type="NCBI Taxonomy" id="118510"/>
    <lineage>
        <taxon>Eukaryota</taxon>
        <taxon>Viridiplantae</taxon>
        <taxon>Streptophyta</taxon>
        <taxon>Embryophyta</taxon>
        <taxon>Tracheophyta</taxon>
        <taxon>Spermatophyta</taxon>
        <taxon>Magnoliopsida</taxon>
        <taxon>eudicotyledons</taxon>
        <taxon>Gunneridae</taxon>
        <taxon>Pentapetalae</taxon>
        <taxon>asterids</taxon>
        <taxon>campanulids</taxon>
        <taxon>Asterales</taxon>
        <taxon>Asteraceae</taxon>
        <taxon>Asteroideae</taxon>
        <taxon>Anthemideae</taxon>
        <taxon>Anthemidinae</taxon>
        <taxon>Tanacetum</taxon>
    </lineage>
</organism>
<evidence type="ECO:0000313" key="3">
    <source>
        <dbReference type="EMBL" id="GEU49169.1"/>
    </source>
</evidence>
<feature type="compositionally biased region" description="Polar residues" evidence="2">
    <location>
        <begin position="55"/>
        <end position="66"/>
    </location>
</feature>
<comment type="caution">
    <text evidence="3">The sequence shown here is derived from an EMBL/GenBank/DDBJ whole genome shotgun (WGS) entry which is preliminary data.</text>
</comment>
<proteinExistence type="predicted"/>
<feature type="region of interest" description="Disordered" evidence="2">
    <location>
        <begin position="55"/>
        <end position="99"/>
    </location>
</feature>
<evidence type="ECO:0000256" key="2">
    <source>
        <dbReference type="SAM" id="MobiDB-lite"/>
    </source>
</evidence>
<dbReference type="EMBL" id="BKCJ010002527">
    <property type="protein sequence ID" value="GEU49169.1"/>
    <property type="molecule type" value="Genomic_DNA"/>
</dbReference>
<evidence type="ECO:0000256" key="1">
    <source>
        <dbReference type="SAM" id="Coils"/>
    </source>
</evidence>
<accession>A0A6L2KJT0</accession>
<reference evidence="3" key="1">
    <citation type="journal article" date="2019" name="Sci. Rep.">
        <title>Draft genome of Tanacetum cinerariifolium, the natural source of mosquito coil.</title>
        <authorList>
            <person name="Yamashiro T."/>
            <person name="Shiraishi A."/>
            <person name="Satake H."/>
            <person name="Nakayama K."/>
        </authorList>
    </citation>
    <scope>NUCLEOTIDE SEQUENCE</scope>
</reference>